<comment type="caution">
    <text evidence="3">The sequence shown here is derived from an EMBL/GenBank/DDBJ whole genome shotgun (WGS) entry which is preliminary data.</text>
</comment>
<dbReference type="EMBL" id="MUJZ01052723">
    <property type="protein sequence ID" value="OTF73199.1"/>
    <property type="molecule type" value="Genomic_DNA"/>
</dbReference>
<evidence type="ECO:0000259" key="2">
    <source>
        <dbReference type="PROSITE" id="PS50898"/>
    </source>
</evidence>
<feature type="compositionally biased region" description="Polar residues" evidence="1">
    <location>
        <begin position="239"/>
        <end position="252"/>
    </location>
</feature>
<feature type="region of interest" description="Disordered" evidence="1">
    <location>
        <begin position="166"/>
        <end position="228"/>
    </location>
</feature>
<keyword evidence="4" id="KW-1185">Reference proteome</keyword>
<dbReference type="Proteomes" id="UP000194236">
    <property type="component" value="Unassembled WGS sequence"/>
</dbReference>
<feature type="domain" description="RBD" evidence="2">
    <location>
        <begin position="295"/>
        <end position="343"/>
    </location>
</feature>
<dbReference type="InterPro" id="IPR029071">
    <property type="entry name" value="Ubiquitin-like_domsf"/>
</dbReference>
<name>A0A1Y3AXG6_EURMA</name>
<dbReference type="PROSITE" id="PS50898">
    <property type="entry name" value="RBD"/>
    <property type="match status" value="1"/>
</dbReference>
<evidence type="ECO:0000256" key="1">
    <source>
        <dbReference type="SAM" id="MobiDB-lite"/>
    </source>
</evidence>
<dbReference type="SUPFAM" id="SSF54236">
    <property type="entry name" value="Ubiquitin-like"/>
    <property type="match status" value="1"/>
</dbReference>
<evidence type="ECO:0000313" key="3">
    <source>
        <dbReference type="EMBL" id="OTF73199.1"/>
    </source>
</evidence>
<protein>
    <recommendedName>
        <fullName evidence="2">RBD domain-containing protein</fullName>
    </recommendedName>
</protein>
<evidence type="ECO:0000313" key="4">
    <source>
        <dbReference type="Proteomes" id="UP000194236"/>
    </source>
</evidence>
<organism evidence="3 4">
    <name type="scientific">Euroglyphus maynei</name>
    <name type="common">Mayne's house dust mite</name>
    <dbReference type="NCBI Taxonomy" id="6958"/>
    <lineage>
        <taxon>Eukaryota</taxon>
        <taxon>Metazoa</taxon>
        <taxon>Ecdysozoa</taxon>
        <taxon>Arthropoda</taxon>
        <taxon>Chelicerata</taxon>
        <taxon>Arachnida</taxon>
        <taxon>Acari</taxon>
        <taxon>Acariformes</taxon>
        <taxon>Sarcoptiformes</taxon>
        <taxon>Astigmata</taxon>
        <taxon>Psoroptidia</taxon>
        <taxon>Analgoidea</taxon>
        <taxon>Pyroglyphidae</taxon>
        <taxon>Pyroglyphinae</taxon>
        <taxon>Euroglyphus</taxon>
    </lineage>
</organism>
<dbReference type="Pfam" id="PF02196">
    <property type="entry name" value="RBD"/>
    <property type="match status" value="1"/>
</dbReference>
<dbReference type="AlphaFoldDB" id="A0A1Y3AXG6"/>
<feature type="compositionally biased region" description="Low complexity" evidence="1">
    <location>
        <begin position="214"/>
        <end position="228"/>
    </location>
</feature>
<feature type="non-terminal residue" evidence="3">
    <location>
        <position position="1"/>
    </location>
</feature>
<feature type="compositionally biased region" description="Basic residues" evidence="1">
    <location>
        <begin position="170"/>
        <end position="179"/>
    </location>
</feature>
<dbReference type="GO" id="GO:0007165">
    <property type="term" value="P:signal transduction"/>
    <property type="evidence" value="ECO:0007669"/>
    <property type="project" value="InterPro"/>
</dbReference>
<dbReference type="OrthoDB" id="6494475at2759"/>
<sequence length="343" mass="38793">GGGGGGPSEPLTPSEDYEFHYSLSSGVNQSKSLSINGMNNNNSNEDDENQFKTIEPIIRRTSAEPYISSYQKQTLNEQLFIEPLIIVDDGDSIIINNNDNNNNGQTTTATTKQRKRHSISVSNLALFANSLLNVASFADAKSSQFISYLKNGCHQQMSNHMMNDDEHLKRQQNRRSTMSKKRENQQKKFSSTNDEAITQNEMQTDDNIFDHNHNSNNNNGQRKSSKNKNYFSKFQSKSRTSPKNSITNGDDNIITQHVDHHDNDVDVDENVNSLNLNERKDSINSSMIDYGFQGKIIRAHLPDDQRTIVPITSGQTIRDVLEKSMNRRKLTSDMCTVYLCDSK</sequence>
<dbReference type="InterPro" id="IPR003116">
    <property type="entry name" value="RBD_dom"/>
</dbReference>
<proteinExistence type="predicted"/>
<feature type="compositionally biased region" description="Polar residues" evidence="1">
    <location>
        <begin position="187"/>
        <end position="206"/>
    </location>
</feature>
<accession>A0A1Y3AXG6</accession>
<reference evidence="3 4" key="1">
    <citation type="submission" date="2017-03" db="EMBL/GenBank/DDBJ databases">
        <title>Genome Survey of Euroglyphus maynei.</title>
        <authorList>
            <person name="Arlian L.G."/>
            <person name="Morgan M.S."/>
            <person name="Rider S.D."/>
        </authorList>
    </citation>
    <scope>NUCLEOTIDE SEQUENCE [LARGE SCALE GENOMIC DNA]</scope>
    <source>
        <strain evidence="3">Arlian Lab</strain>
        <tissue evidence="3">Whole body</tissue>
    </source>
</reference>
<feature type="region of interest" description="Disordered" evidence="1">
    <location>
        <begin position="233"/>
        <end position="252"/>
    </location>
</feature>
<gene>
    <name evidence="3" type="ORF">BLA29_007756</name>
</gene>
<dbReference type="Gene3D" id="3.10.20.90">
    <property type="entry name" value="Phosphatidylinositol 3-kinase Catalytic Subunit, Chain A, domain 1"/>
    <property type="match status" value="1"/>
</dbReference>